<accession>A0A4R6BFN7</accession>
<reference evidence="1 2" key="1">
    <citation type="submission" date="2019-01" db="EMBL/GenBank/DDBJ databases">
        <title>Draft genome sequences of the type strains of six Macrococcus species.</title>
        <authorList>
            <person name="Mazhar S."/>
            <person name="Altermann E."/>
            <person name="Hill C."/>
            <person name="Mcauliffe O."/>
        </authorList>
    </citation>
    <scope>NUCLEOTIDE SEQUENCE [LARGE SCALE GENOMIC DNA]</scope>
    <source>
        <strain evidence="1 2">CCM4811</strain>
    </source>
</reference>
<sequence length="119" mass="14426">MTHYLYIGAKSKLPEALKEYGTEVSAYQWKAEENRYDFQYELYYHLQEQELKKVIEICHEHLKKNRYDSIEITYGLNSNRYPFIVKGQHTIRIEDLTADRLVDMPVDWMFELKSYNVYS</sequence>
<gene>
    <name evidence="1" type="ORF">ERX27_02495</name>
</gene>
<name>A0A4R6BFN7_9STAP</name>
<dbReference type="AlphaFoldDB" id="A0A4R6BFN7"/>
<protein>
    <submittedName>
        <fullName evidence="1">Uncharacterized protein</fullName>
    </submittedName>
</protein>
<dbReference type="EMBL" id="SCWA01000003">
    <property type="protein sequence ID" value="TDL98664.1"/>
    <property type="molecule type" value="Genomic_DNA"/>
</dbReference>
<dbReference type="Proteomes" id="UP000295310">
    <property type="component" value="Unassembled WGS sequence"/>
</dbReference>
<organism evidence="1 2">
    <name type="scientific">Macrococcus brunensis</name>
    <dbReference type="NCBI Taxonomy" id="198483"/>
    <lineage>
        <taxon>Bacteria</taxon>
        <taxon>Bacillati</taxon>
        <taxon>Bacillota</taxon>
        <taxon>Bacilli</taxon>
        <taxon>Bacillales</taxon>
        <taxon>Staphylococcaceae</taxon>
        <taxon>Macrococcus</taxon>
    </lineage>
</organism>
<proteinExistence type="predicted"/>
<evidence type="ECO:0000313" key="1">
    <source>
        <dbReference type="EMBL" id="TDL98664.1"/>
    </source>
</evidence>
<dbReference type="OrthoDB" id="2418209at2"/>
<evidence type="ECO:0000313" key="2">
    <source>
        <dbReference type="Proteomes" id="UP000295310"/>
    </source>
</evidence>
<dbReference type="RefSeq" id="WP_133431257.1">
    <property type="nucleotide sequence ID" value="NZ_SCWA01000003.1"/>
</dbReference>
<keyword evidence="2" id="KW-1185">Reference proteome</keyword>
<comment type="caution">
    <text evidence="1">The sequence shown here is derived from an EMBL/GenBank/DDBJ whole genome shotgun (WGS) entry which is preliminary data.</text>
</comment>